<protein>
    <submittedName>
        <fullName evidence="1">Uncharacterized protein</fullName>
    </submittedName>
</protein>
<proteinExistence type="predicted"/>
<accession>A0A1V3X2V5</accession>
<comment type="caution">
    <text evidence="1">The sequence shown here is derived from an EMBL/GenBank/DDBJ whole genome shotgun (WGS) entry which is preliminary data.</text>
</comment>
<organism evidence="1 2">
    <name type="scientific">Mycobacterium kansasii</name>
    <dbReference type="NCBI Taxonomy" id="1768"/>
    <lineage>
        <taxon>Bacteria</taxon>
        <taxon>Bacillati</taxon>
        <taxon>Actinomycetota</taxon>
        <taxon>Actinomycetes</taxon>
        <taxon>Mycobacteriales</taxon>
        <taxon>Mycobacteriaceae</taxon>
        <taxon>Mycobacterium</taxon>
    </lineage>
</organism>
<gene>
    <name evidence="1" type="ORF">BZL30_4475</name>
</gene>
<dbReference type="AlphaFoldDB" id="A0A1V3X2V5"/>
<sequence>MLEAEAAEHETELELLVTAACPSCSTDPASASSLLRSS</sequence>
<reference evidence="1 2" key="1">
    <citation type="submission" date="2017-02" db="EMBL/GenBank/DDBJ databases">
        <title>Complete genome sequences of Mycobacterium kansasii strains isolated from rhesus macaques.</title>
        <authorList>
            <person name="Panda A."/>
            <person name="Nagaraj S."/>
            <person name="Zhao X."/>
            <person name="Tettelin H."/>
            <person name="Detolla L.J."/>
        </authorList>
    </citation>
    <scope>NUCLEOTIDE SEQUENCE [LARGE SCALE GENOMIC DNA]</scope>
    <source>
        <strain evidence="1 2">11-3813</strain>
    </source>
</reference>
<name>A0A1V3X2V5_MYCKA</name>
<evidence type="ECO:0000313" key="2">
    <source>
        <dbReference type="Proteomes" id="UP000189229"/>
    </source>
</evidence>
<dbReference type="Proteomes" id="UP000189229">
    <property type="component" value="Unassembled WGS sequence"/>
</dbReference>
<evidence type="ECO:0000313" key="1">
    <source>
        <dbReference type="EMBL" id="OOK73643.1"/>
    </source>
</evidence>
<dbReference type="EMBL" id="MVBM01000004">
    <property type="protein sequence ID" value="OOK73643.1"/>
    <property type="molecule type" value="Genomic_DNA"/>
</dbReference>